<dbReference type="InterPro" id="IPR001174">
    <property type="entry name" value="HddA/FKP"/>
</dbReference>
<dbReference type="AlphaFoldDB" id="A0A3G3IEL8"/>
<dbReference type="PANTHER" id="PTHR32463:SF0">
    <property type="entry name" value="L-FUCOSE KINASE"/>
    <property type="match status" value="1"/>
</dbReference>
<dbReference type="RefSeq" id="WP_015503977.1">
    <property type="nucleotide sequence ID" value="NZ_CAYAUS010000009.1"/>
</dbReference>
<evidence type="ECO:0000313" key="9">
    <source>
        <dbReference type="Proteomes" id="UP000273278"/>
    </source>
</evidence>
<reference evidence="8 9" key="1">
    <citation type="submission" date="2016-10" db="EMBL/GenBank/DDBJ databases">
        <title>Complete genome of the TMA-utilizing, human hosted archaeon Methanomethylophilus alvus Gen. nov, sp. nov., strain Mx-05, derived from a pure culture.</title>
        <authorList>
            <person name="Brugere J.-F."/>
            <person name="Ben Hania W."/>
            <person name="Chaudhary P.P."/>
            <person name="Gaci N."/>
            <person name="Borrel G."/>
            <person name="Cao Van Tuat L."/>
            <person name="Fardeau M.-L."/>
            <person name="Harris H.M.B."/>
            <person name="O'Toole P.W."/>
            <person name="Ollivier B."/>
        </authorList>
    </citation>
    <scope>NUCLEOTIDE SEQUENCE [LARGE SCALE GENOMIC DNA]</scope>
    <source>
        <strain evidence="8 9">Mx-05</strain>
    </source>
</reference>
<keyword evidence="2" id="KW-0547">Nucleotide-binding</keyword>
<dbReference type="InterPro" id="IPR014606">
    <property type="entry name" value="Heptose_7-P_kinase"/>
</dbReference>
<keyword evidence="4" id="KW-0067">ATP-binding</keyword>
<evidence type="ECO:0000256" key="2">
    <source>
        <dbReference type="ARBA" id="ARBA00022741"/>
    </source>
</evidence>
<evidence type="ECO:0000259" key="6">
    <source>
        <dbReference type="Pfam" id="PF00288"/>
    </source>
</evidence>
<dbReference type="GO" id="GO:0042352">
    <property type="term" value="P:GDP-L-fucose salvage"/>
    <property type="evidence" value="ECO:0007669"/>
    <property type="project" value="TreeGrafter"/>
</dbReference>
<accession>A0A3G3IEL8</accession>
<evidence type="ECO:0000256" key="5">
    <source>
        <dbReference type="ARBA" id="ARBA00038121"/>
    </source>
</evidence>
<dbReference type="EMBL" id="CP017686">
    <property type="protein sequence ID" value="AYQ54266.1"/>
    <property type="molecule type" value="Genomic_DNA"/>
</dbReference>
<dbReference type="Proteomes" id="UP000273278">
    <property type="component" value="Chromosome"/>
</dbReference>
<evidence type="ECO:0000256" key="1">
    <source>
        <dbReference type="ARBA" id="ARBA00022679"/>
    </source>
</evidence>
<dbReference type="GO" id="GO:0005524">
    <property type="term" value="F:ATP binding"/>
    <property type="evidence" value="ECO:0007669"/>
    <property type="project" value="UniProtKB-KW"/>
</dbReference>
<dbReference type="InterPro" id="IPR006204">
    <property type="entry name" value="GHMP_kinase_N_dom"/>
</dbReference>
<dbReference type="PRINTS" id="PR00960">
    <property type="entry name" value="LMBPPROTEIN"/>
</dbReference>
<dbReference type="InterPro" id="IPR013750">
    <property type="entry name" value="GHMP_kinase_C_dom"/>
</dbReference>
<dbReference type="GeneID" id="15138894"/>
<dbReference type="Pfam" id="PF08544">
    <property type="entry name" value="GHMP_kinases_C"/>
    <property type="match status" value="1"/>
</dbReference>
<dbReference type="SUPFAM" id="SSF54211">
    <property type="entry name" value="Ribosomal protein S5 domain 2-like"/>
    <property type="match status" value="1"/>
</dbReference>
<sequence>MVEIIRSRAPLRIGLAGGGTDVDPYASEKGGYVFNTTINKYAYSTLTPRKDHNMNVTSMYYGRYRAPLDDGPLPLDGNMDLIKAVANYFEVKDGFDLSIRSDVPAGSGLGGSSTMIVSMIGAMVNWLDVDMSKMEMAGLAYHLEREVIGLKGGKQDQYAAVFGGFNSIKIDKNGLAILPARISQDIINELQCRSVVCFTGMTHDSASIIGTQIKSYKEGKNDEALDKAKEIAIRMRTALRHGDIDEAGRLLGESWEFKKKFSDKVSNSEIDNLYDLAMRNGAIGGKVSGAGGGGFMYFITKYDKKPQLSKILQDAGAQVTDIQFEPEGVISWRSRHD</sequence>
<dbReference type="SUPFAM" id="SSF55060">
    <property type="entry name" value="GHMP Kinase, C-terminal domain"/>
    <property type="match status" value="1"/>
</dbReference>
<comment type="similarity">
    <text evidence="5">Belongs to the GHMP kinase family.</text>
</comment>
<evidence type="ECO:0000256" key="3">
    <source>
        <dbReference type="ARBA" id="ARBA00022777"/>
    </source>
</evidence>
<organism evidence="8 9">
    <name type="scientific">Methanomethylophilus alvi</name>
    <dbReference type="NCBI Taxonomy" id="1291540"/>
    <lineage>
        <taxon>Archaea</taxon>
        <taxon>Methanobacteriati</taxon>
        <taxon>Thermoplasmatota</taxon>
        <taxon>Thermoplasmata</taxon>
        <taxon>Methanomassiliicoccales</taxon>
        <taxon>Methanomethylophilaceae</taxon>
        <taxon>Methanomethylophilus</taxon>
    </lineage>
</organism>
<dbReference type="InterPro" id="IPR052203">
    <property type="entry name" value="GHMP_Kinase-Related"/>
</dbReference>
<gene>
    <name evidence="8" type="ORF">BKD89_00320</name>
</gene>
<dbReference type="PANTHER" id="PTHR32463">
    <property type="entry name" value="L-FUCOSE KINASE"/>
    <property type="match status" value="1"/>
</dbReference>
<dbReference type="OMA" id="DKYCYIT"/>
<dbReference type="Gene3D" id="3.30.230.120">
    <property type="match status" value="1"/>
</dbReference>
<keyword evidence="1" id="KW-0808">Transferase</keyword>
<evidence type="ECO:0000313" key="8">
    <source>
        <dbReference type="EMBL" id="AYQ54266.1"/>
    </source>
</evidence>
<dbReference type="InterPro" id="IPR020568">
    <property type="entry name" value="Ribosomal_Su5_D2-typ_SF"/>
</dbReference>
<dbReference type="Pfam" id="PF00288">
    <property type="entry name" value="GHMP_kinases_N"/>
    <property type="match status" value="1"/>
</dbReference>
<dbReference type="GO" id="GO:0050201">
    <property type="term" value="F:fucokinase activity"/>
    <property type="evidence" value="ECO:0007669"/>
    <property type="project" value="TreeGrafter"/>
</dbReference>
<evidence type="ECO:0000259" key="7">
    <source>
        <dbReference type="Pfam" id="PF08544"/>
    </source>
</evidence>
<keyword evidence="3 8" id="KW-0418">Kinase</keyword>
<dbReference type="PIRSF" id="PIRSF036406">
    <property type="entry name" value="Hept_kin"/>
    <property type="match status" value="1"/>
</dbReference>
<dbReference type="InterPro" id="IPR036554">
    <property type="entry name" value="GHMP_kinase_C_sf"/>
</dbReference>
<name>A0A3G3IEL8_9ARCH</name>
<protein>
    <submittedName>
        <fullName evidence="8">Kinase</fullName>
    </submittedName>
</protein>
<feature type="domain" description="GHMP kinase C-terminal" evidence="7">
    <location>
        <begin position="235"/>
        <end position="307"/>
    </location>
</feature>
<feature type="domain" description="GHMP kinase N-terminal" evidence="6">
    <location>
        <begin position="81"/>
        <end position="164"/>
    </location>
</feature>
<evidence type="ECO:0000256" key="4">
    <source>
        <dbReference type="ARBA" id="ARBA00022840"/>
    </source>
</evidence>
<proteinExistence type="inferred from homology"/>